<proteinExistence type="predicted"/>
<protein>
    <submittedName>
        <fullName evidence="2">Peptidase M15</fullName>
    </submittedName>
</protein>
<dbReference type="InterPro" id="IPR009045">
    <property type="entry name" value="Zn_M74/Hedgehog-like"/>
</dbReference>
<comment type="caution">
    <text evidence="2">The sequence shown here is derived from an EMBL/GenBank/DDBJ whole genome shotgun (WGS) entry which is preliminary data.</text>
</comment>
<accession>A0ABD7G4B6</accession>
<evidence type="ECO:0000313" key="3">
    <source>
        <dbReference type="Proteomes" id="UP000253075"/>
    </source>
</evidence>
<dbReference type="CDD" id="cd14845">
    <property type="entry name" value="L-Ala-D-Glu_peptidase_like"/>
    <property type="match status" value="1"/>
</dbReference>
<dbReference type="AlphaFoldDB" id="A0ABD7G4B6"/>
<feature type="domain" description="Peptidase M15C" evidence="1">
    <location>
        <begin position="62"/>
        <end position="126"/>
    </location>
</feature>
<evidence type="ECO:0000259" key="1">
    <source>
        <dbReference type="Pfam" id="PF13539"/>
    </source>
</evidence>
<dbReference type="EMBL" id="PUTQ01000027">
    <property type="protein sequence ID" value="RCF46462.1"/>
    <property type="molecule type" value="Genomic_DNA"/>
</dbReference>
<dbReference type="Proteomes" id="UP000253075">
    <property type="component" value="Unassembled WGS sequence"/>
</dbReference>
<dbReference type="SUPFAM" id="SSF55166">
    <property type="entry name" value="Hedgehog/DD-peptidase"/>
    <property type="match status" value="1"/>
</dbReference>
<organism evidence="2 3">
    <name type="scientific">Aeromonas hydrophila</name>
    <dbReference type="NCBI Taxonomy" id="644"/>
    <lineage>
        <taxon>Bacteria</taxon>
        <taxon>Pseudomonadati</taxon>
        <taxon>Pseudomonadota</taxon>
        <taxon>Gammaproteobacteria</taxon>
        <taxon>Aeromonadales</taxon>
        <taxon>Aeromonadaceae</taxon>
        <taxon>Aeromonas</taxon>
    </lineage>
</organism>
<gene>
    <name evidence="2" type="ORF">C6C11_17320</name>
</gene>
<reference evidence="2 3" key="1">
    <citation type="journal article" date="2018" name="PLoS ONE">
        <title>Phenotypic characterization and whole genome analysis of extended-spectrum beta-lactamase-producing bacteria isolated from dogs in Germany.</title>
        <authorList>
            <person name="Boehmer T."/>
            <person name="Vogler A.J."/>
            <person name="Thomas A."/>
            <person name="Sauer S."/>
            <person name="Hergenroether M."/>
            <person name="Straubinger R.K."/>
            <person name="Birdsell D."/>
            <person name="Keim P."/>
            <person name="Sahl J.W."/>
            <person name="Williamson C.H."/>
            <person name="Riehm J.M."/>
        </authorList>
    </citation>
    <scope>NUCLEOTIDE SEQUENCE [LARGE SCALE GENOMIC DNA]</scope>
    <source>
        <strain evidence="2 3">AFG_SD03_1510_Ahy_093</strain>
    </source>
</reference>
<dbReference type="Gene3D" id="3.30.1380.10">
    <property type="match status" value="1"/>
</dbReference>
<dbReference type="InterPro" id="IPR039561">
    <property type="entry name" value="Peptidase_M15C"/>
</dbReference>
<evidence type="ECO:0000313" key="2">
    <source>
        <dbReference type="EMBL" id="RCF46462.1"/>
    </source>
</evidence>
<sequence>MKNSRSLDDLLPPVRSRAQAFLAACKQEGIDILVTSTYRDLESQAALYAQGRTAPGKRVTNAKPGQSYHNWRVAFDVVPLRDGKAVWNTTGADGKLWERIGQLGEAAGLEWAGRWKTFREYAHFQYTGGLSLAQLAAGKVPQEVASA</sequence>
<reference evidence="3" key="2">
    <citation type="submission" date="2018-02" db="EMBL/GenBank/DDBJ databases">
        <title>Phenotypic characterization and whole genome analysis of multidrug-resistant, extended-spectrum beta-lactamase-producing bacteria isolated from dogs in Germany.</title>
        <authorList>
            <person name="Williamson C."/>
        </authorList>
    </citation>
    <scope>NUCLEOTIDE SEQUENCE [LARGE SCALE GENOMIC DNA]</scope>
    <source>
        <strain evidence="3">AFG_SD03_1510_Ahy_093</strain>
    </source>
</reference>
<dbReference type="Pfam" id="PF13539">
    <property type="entry name" value="Peptidase_M15_4"/>
    <property type="match status" value="1"/>
</dbReference>
<dbReference type="RefSeq" id="WP_033965065.1">
    <property type="nucleotide sequence ID" value="NZ_PUTQ01000027.1"/>
</dbReference>
<name>A0ABD7G4B6_AERHY</name>